<dbReference type="CDD" id="cd00383">
    <property type="entry name" value="trans_reg_C"/>
    <property type="match status" value="1"/>
</dbReference>
<dbReference type="GO" id="GO:0000976">
    <property type="term" value="F:transcription cis-regulatory region binding"/>
    <property type="evidence" value="ECO:0007669"/>
    <property type="project" value="TreeGrafter"/>
</dbReference>
<dbReference type="SUPFAM" id="SSF52172">
    <property type="entry name" value="CheY-like"/>
    <property type="match status" value="1"/>
</dbReference>
<dbReference type="AlphaFoldDB" id="A0A645HAH4"/>
<protein>
    <submittedName>
        <fullName evidence="6">Phosphate regulon transcriptional regulatory protein PhoB</fullName>
    </submittedName>
</protein>
<evidence type="ECO:0000259" key="5">
    <source>
        <dbReference type="PROSITE" id="PS51755"/>
    </source>
</evidence>
<comment type="caution">
    <text evidence="6">The sequence shown here is derived from an EMBL/GenBank/DDBJ whole genome shotgun (WGS) entry which is preliminary data.</text>
</comment>
<organism evidence="6">
    <name type="scientific">bioreactor metagenome</name>
    <dbReference type="NCBI Taxonomy" id="1076179"/>
    <lineage>
        <taxon>unclassified sequences</taxon>
        <taxon>metagenomes</taxon>
        <taxon>ecological metagenomes</taxon>
    </lineage>
</organism>
<dbReference type="Gene3D" id="6.10.250.690">
    <property type="match status" value="1"/>
</dbReference>
<dbReference type="InterPro" id="IPR001867">
    <property type="entry name" value="OmpR/PhoB-type_DNA-bd"/>
</dbReference>
<dbReference type="PROSITE" id="PS50110">
    <property type="entry name" value="RESPONSE_REGULATORY"/>
    <property type="match status" value="1"/>
</dbReference>
<dbReference type="Pfam" id="PF00072">
    <property type="entry name" value="Response_reg"/>
    <property type="match status" value="1"/>
</dbReference>
<dbReference type="PANTHER" id="PTHR48111">
    <property type="entry name" value="REGULATOR OF RPOS"/>
    <property type="match status" value="1"/>
</dbReference>
<dbReference type="SMART" id="SM00448">
    <property type="entry name" value="REC"/>
    <property type="match status" value="1"/>
</dbReference>
<proteinExistence type="predicted"/>
<dbReference type="FunFam" id="1.10.10.10:FF:000018">
    <property type="entry name" value="DNA-binding response regulator ResD"/>
    <property type="match status" value="1"/>
</dbReference>
<dbReference type="PANTHER" id="PTHR48111:SF73">
    <property type="entry name" value="ALKALINE PHOSPHATASE SYNTHESIS TRANSCRIPTIONAL REGULATORY PROTEIN PHOP"/>
    <property type="match status" value="1"/>
</dbReference>
<dbReference type="GO" id="GO:0005829">
    <property type="term" value="C:cytosol"/>
    <property type="evidence" value="ECO:0007669"/>
    <property type="project" value="TreeGrafter"/>
</dbReference>
<feature type="domain" description="OmpR/PhoB-type" evidence="5">
    <location>
        <begin position="123"/>
        <end position="219"/>
    </location>
</feature>
<gene>
    <name evidence="6" type="primary">phoB_23</name>
    <name evidence="6" type="ORF">SDC9_183542</name>
</gene>
<dbReference type="EMBL" id="VSSQ01089951">
    <property type="protein sequence ID" value="MPN36037.1"/>
    <property type="molecule type" value="Genomic_DNA"/>
</dbReference>
<dbReference type="GO" id="GO:0000156">
    <property type="term" value="F:phosphorelay response regulator activity"/>
    <property type="evidence" value="ECO:0007669"/>
    <property type="project" value="TreeGrafter"/>
</dbReference>
<dbReference type="InterPro" id="IPR039420">
    <property type="entry name" value="WalR-like"/>
</dbReference>
<evidence type="ECO:0000256" key="3">
    <source>
        <dbReference type="ARBA" id="ARBA00023125"/>
    </source>
</evidence>
<dbReference type="Gene3D" id="3.40.50.2300">
    <property type="match status" value="1"/>
</dbReference>
<evidence type="ECO:0000256" key="1">
    <source>
        <dbReference type="ARBA" id="ARBA00022553"/>
    </source>
</evidence>
<dbReference type="SUPFAM" id="SSF46894">
    <property type="entry name" value="C-terminal effector domain of the bipartite response regulators"/>
    <property type="match status" value="1"/>
</dbReference>
<dbReference type="SMART" id="SM00862">
    <property type="entry name" value="Trans_reg_C"/>
    <property type="match status" value="1"/>
</dbReference>
<dbReference type="InterPro" id="IPR001789">
    <property type="entry name" value="Sig_transdc_resp-reg_receiver"/>
</dbReference>
<dbReference type="Pfam" id="PF00486">
    <property type="entry name" value="Trans_reg_C"/>
    <property type="match status" value="1"/>
</dbReference>
<dbReference type="InterPro" id="IPR016032">
    <property type="entry name" value="Sig_transdc_resp-reg_C-effctor"/>
</dbReference>
<sequence length="225" mass="25561">MEDEDHIRKMISYALAMAGFEAEGFMDGEAFWQGLEAHWPALILLDIMLPGEDGLSILKRLRQSEKYAKIPVILLTAKGTEYDRINGLDLGADDYITKPFSVMEAISRIKAVLRRSGQEPRQTAEIQINGLRLHKDRRTVHAGDREITLTYKEFELLQYLMVNEDIVLSRDKLLEQIWGFDYNGESRTVDMHIKSLRQKLGDSGSIIKTVRNIGYKASGGSEVKS</sequence>
<feature type="domain" description="Response regulatory" evidence="4">
    <location>
        <begin position="1"/>
        <end position="113"/>
    </location>
</feature>
<dbReference type="GO" id="GO:0032993">
    <property type="term" value="C:protein-DNA complex"/>
    <property type="evidence" value="ECO:0007669"/>
    <property type="project" value="TreeGrafter"/>
</dbReference>
<keyword evidence="3" id="KW-0238">DNA-binding</keyword>
<evidence type="ECO:0000256" key="2">
    <source>
        <dbReference type="ARBA" id="ARBA00023012"/>
    </source>
</evidence>
<dbReference type="InterPro" id="IPR036388">
    <property type="entry name" value="WH-like_DNA-bd_sf"/>
</dbReference>
<name>A0A645HAH4_9ZZZZ</name>
<keyword evidence="2" id="KW-0902">Two-component regulatory system</keyword>
<dbReference type="Gene3D" id="1.10.10.10">
    <property type="entry name" value="Winged helix-like DNA-binding domain superfamily/Winged helix DNA-binding domain"/>
    <property type="match status" value="1"/>
</dbReference>
<evidence type="ECO:0000313" key="6">
    <source>
        <dbReference type="EMBL" id="MPN36037.1"/>
    </source>
</evidence>
<dbReference type="InterPro" id="IPR011006">
    <property type="entry name" value="CheY-like_superfamily"/>
</dbReference>
<evidence type="ECO:0000259" key="4">
    <source>
        <dbReference type="PROSITE" id="PS50110"/>
    </source>
</evidence>
<dbReference type="GO" id="GO:0006355">
    <property type="term" value="P:regulation of DNA-templated transcription"/>
    <property type="evidence" value="ECO:0007669"/>
    <property type="project" value="InterPro"/>
</dbReference>
<reference evidence="6" key="1">
    <citation type="submission" date="2019-08" db="EMBL/GenBank/DDBJ databases">
        <authorList>
            <person name="Kucharzyk K."/>
            <person name="Murdoch R.W."/>
            <person name="Higgins S."/>
            <person name="Loffler F."/>
        </authorList>
    </citation>
    <scope>NUCLEOTIDE SEQUENCE</scope>
</reference>
<keyword evidence="1" id="KW-0597">Phosphoprotein</keyword>
<accession>A0A645HAH4</accession>
<dbReference type="PROSITE" id="PS51755">
    <property type="entry name" value="OMPR_PHOB"/>
    <property type="match status" value="1"/>
</dbReference>